<dbReference type="Proteomes" id="UP001186974">
    <property type="component" value="Unassembled WGS sequence"/>
</dbReference>
<comment type="caution">
    <text evidence="1">The sequence shown here is derived from an EMBL/GenBank/DDBJ whole genome shotgun (WGS) entry which is preliminary data.</text>
</comment>
<protein>
    <submittedName>
        <fullName evidence="1">Uncharacterized protein</fullName>
    </submittedName>
</protein>
<evidence type="ECO:0000313" key="2">
    <source>
        <dbReference type="Proteomes" id="UP001186974"/>
    </source>
</evidence>
<keyword evidence="2" id="KW-1185">Reference proteome</keyword>
<proteinExistence type="predicted"/>
<evidence type="ECO:0000313" key="1">
    <source>
        <dbReference type="EMBL" id="KAK3080211.1"/>
    </source>
</evidence>
<accession>A0ACC3DU70</accession>
<reference evidence="1" key="1">
    <citation type="submission" date="2024-09" db="EMBL/GenBank/DDBJ databases">
        <title>Black Yeasts Isolated from many extreme environments.</title>
        <authorList>
            <person name="Coleine C."/>
            <person name="Stajich J.E."/>
            <person name="Selbmann L."/>
        </authorList>
    </citation>
    <scope>NUCLEOTIDE SEQUENCE</scope>
    <source>
        <strain evidence="1">CCFEE 5737</strain>
    </source>
</reference>
<dbReference type="EMBL" id="JAWDJW010000681">
    <property type="protein sequence ID" value="KAK3080211.1"/>
    <property type="molecule type" value="Genomic_DNA"/>
</dbReference>
<gene>
    <name evidence="1" type="ORF">LTS18_002839</name>
</gene>
<organism evidence="1 2">
    <name type="scientific">Coniosporium uncinatum</name>
    <dbReference type="NCBI Taxonomy" id="93489"/>
    <lineage>
        <taxon>Eukaryota</taxon>
        <taxon>Fungi</taxon>
        <taxon>Dikarya</taxon>
        <taxon>Ascomycota</taxon>
        <taxon>Pezizomycotina</taxon>
        <taxon>Dothideomycetes</taxon>
        <taxon>Dothideomycetes incertae sedis</taxon>
        <taxon>Coniosporium</taxon>
    </lineage>
</organism>
<sequence length="794" mass="87298">MTDPTLCLGRRNGPRLDDEDTLSQVVLRAEKEAIFASSQRKRAGQQLAAPPAKCQHPSIADELVSSSSITDGKVAEAFKLRIITPALAHAHKARHTIAVLQDPIFVNTTLGQIKAKISAHLGASISSSSIEPPGLRECNCSFPRFIHARGIRSRLPNMENSETSFTAFILIHEKATVQLVDYNVSQQDAITAHVQERFTNKAVKIVGGTLDPAASTYTNMPVVAVCSRDRHKSGVFSATEANALDVDNGDTAKALSIFTSESHITTPDDTITVAEMGLQELAINGILDIFAAYHEVSSNLNTGRAGRNAIFSSASHWRQSVHQSERGMAAFLSSLRVFSAQIAADKMAQDAQDVVLHLFDLLTRFPPAVRTLYILMSGKTPSAPECAALAQAVFEVLKSIIPAHIVRSDSGRFFEGARLFFGSVLEKAKGLKLPEENPWMPYLNSMRTIDLRDADTMEVVIKPVTTTIGLSDLVLTSLETDCRTKRAALLNGGRIAELVVFDADSLRSQYRYEDKGNLGKVMLSQELSDINHLNVLCTRANFVVLQPSYLTSAEPPALTLDRDGFNAVYTGKEACAEPGKDMTIFRPTKAKEEAIDVSIVTQLLAPILANREADGTAVFDSFGLASKKLESPDEILIFCVDCSASMGQRTDFLDIQREHDASDDTTDTFALQDVLDNSPWITLEDLKSDMARHESFENMLGIVHEASNPHSAADDVLKIWSLVARDELEHWQKELETVSQHYSYSSAQHRREEHQVRVNKLPALLVGLEQHRQSLSDYLVFRAQNSSVLDATWT</sequence>
<name>A0ACC3DU70_9PEZI</name>